<keyword evidence="6 9" id="KW-0067">ATP-binding</keyword>
<accession>A0A9D1ICF4</accession>
<evidence type="ECO:0000256" key="9">
    <source>
        <dbReference type="PROSITE-ProRule" id="PRU10141"/>
    </source>
</evidence>
<dbReference type="SMART" id="SM00220">
    <property type="entry name" value="S_TKc"/>
    <property type="match status" value="1"/>
</dbReference>
<dbReference type="SMART" id="SM00740">
    <property type="entry name" value="PASTA"/>
    <property type="match status" value="3"/>
</dbReference>
<dbReference type="Pfam" id="PF00069">
    <property type="entry name" value="Pkinase"/>
    <property type="match status" value="1"/>
</dbReference>
<evidence type="ECO:0000256" key="4">
    <source>
        <dbReference type="ARBA" id="ARBA00022741"/>
    </source>
</evidence>
<evidence type="ECO:0000256" key="1">
    <source>
        <dbReference type="ARBA" id="ARBA00012513"/>
    </source>
</evidence>
<evidence type="ECO:0000256" key="7">
    <source>
        <dbReference type="ARBA" id="ARBA00047899"/>
    </source>
</evidence>
<name>A0A9D1ICF4_9FIRM</name>
<feature type="transmembrane region" description="Helical" evidence="10">
    <location>
        <begin position="310"/>
        <end position="332"/>
    </location>
</feature>
<reference evidence="13" key="2">
    <citation type="journal article" date="2021" name="PeerJ">
        <title>Extensive microbial diversity within the chicken gut microbiome revealed by metagenomics and culture.</title>
        <authorList>
            <person name="Gilroy R."/>
            <person name="Ravi A."/>
            <person name="Getino M."/>
            <person name="Pursley I."/>
            <person name="Horton D.L."/>
            <person name="Alikhan N.F."/>
            <person name="Baker D."/>
            <person name="Gharbi K."/>
            <person name="Hall N."/>
            <person name="Watson M."/>
            <person name="Adriaenssens E.M."/>
            <person name="Foster-Nyarko E."/>
            <person name="Jarju S."/>
            <person name="Secka A."/>
            <person name="Antonio M."/>
            <person name="Oren A."/>
            <person name="Chaudhuri R.R."/>
            <person name="La Ragione R."/>
            <person name="Hildebrand F."/>
            <person name="Pallen M.J."/>
        </authorList>
    </citation>
    <scope>NUCLEOTIDE SEQUENCE</scope>
    <source>
        <strain evidence="13">ChiHcec3-11533</strain>
    </source>
</reference>
<dbReference type="Gene3D" id="1.10.510.10">
    <property type="entry name" value="Transferase(Phosphotransferase) domain 1"/>
    <property type="match status" value="1"/>
</dbReference>
<evidence type="ECO:0000259" key="11">
    <source>
        <dbReference type="PROSITE" id="PS50011"/>
    </source>
</evidence>
<dbReference type="PROSITE" id="PS00107">
    <property type="entry name" value="PROTEIN_KINASE_ATP"/>
    <property type="match status" value="1"/>
</dbReference>
<dbReference type="GO" id="GO:0005524">
    <property type="term" value="F:ATP binding"/>
    <property type="evidence" value="ECO:0007669"/>
    <property type="project" value="UniProtKB-UniRule"/>
</dbReference>
<dbReference type="InterPro" id="IPR008271">
    <property type="entry name" value="Ser/Thr_kinase_AS"/>
</dbReference>
<dbReference type="CDD" id="cd06577">
    <property type="entry name" value="PASTA_pknB"/>
    <property type="match status" value="2"/>
</dbReference>
<proteinExistence type="predicted"/>
<keyword evidence="3" id="KW-0808">Transferase</keyword>
<evidence type="ECO:0000313" key="14">
    <source>
        <dbReference type="Proteomes" id="UP000824072"/>
    </source>
</evidence>
<evidence type="ECO:0000256" key="6">
    <source>
        <dbReference type="ARBA" id="ARBA00022840"/>
    </source>
</evidence>
<keyword evidence="10" id="KW-0472">Membrane</keyword>
<keyword evidence="4 9" id="KW-0547">Nucleotide-binding</keyword>
<dbReference type="CDD" id="cd14014">
    <property type="entry name" value="STKc_PknB_like"/>
    <property type="match status" value="1"/>
</dbReference>
<dbReference type="PANTHER" id="PTHR43289">
    <property type="entry name" value="MITOGEN-ACTIVATED PROTEIN KINASE KINASE KINASE 20-RELATED"/>
    <property type="match status" value="1"/>
</dbReference>
<dbReference type="InterPro" id="IPR005543">
    <property type="entry name" value="PASTA_dom"/>
</dbReference>
<dbReference type="GO" id="GO:0004674">
    <property type="term" value="F:protein serine/threonine kinase activity"/>
    <property type="evidence" value="ECO:0007669"/>
    <property type="project" value="UniProtKB-KW"/>
</dbReference>
<dbReference type="InterPro" id="IPR011009">
    <property type="entry name" value="Kinase-like_dom_sf"/>
</dbReference>
<dbReference type="Pfam" id="PF03793">
    <property type="entry name" value="PASTA"/>
    <property type="match status" value="3"/>
</dbReference>
<evidence type="ECO:0000313" key="13">
    <source>
        <dbReference type="EMBL" id="HIU34251.1"/>
    </source>
</evidence>
<protein>
    <recommendedName>
        <fullName evidence="1">non-specific serine/threonine protein kinase</fullName>
        <ecNumber evidence="1">2.7.11.1</ecNumber>
    </recommendedName>
</protein>
<evidence type="ECO:0000256" key="8">
    <source>
        <dbReference type="ARBA" id="ARBA00048679"/>
    </source>
</evidence>
<evidence type="ECO:0000256" key="2">
    <source>
        <dbReference type="ARBA" id="ARBA00022527"/>
    </source>
</evidence>
<evidence type="ECO:0000259" key="12">
    <source>
        <dbReference type="PROSITE" id="PS51178"/>
    </source>
</evidence>
<dbReference type="Proteomes" id="UP000824072">
    <property type="component" value="Unassembled WGS sequence"/>
</dbReference>
<organism evidence="13 14">
    <name type="scientific">Candidatus Pullichristensenella excrementigallinarum</name>
    <dbReference type="NCBI Taxonomy" id="2840907"/>
    <lineage>
        <taxon>Bacteria</taxon>
        <taxon>Bacillati</taxon>
        <taxon>Bacillota</taxon>
        <taxon>Clostridia</taxon>
        <taxon>Candidatus Pullichristensenella</taxon>
    </lineage>
</organism>
<dbReference type="Gene3D" id="3.30.10.20">
    <property type="match status" value="2"/>
</dbReference>
<dbReference type="PROSITE" id="PS50011">
    <property type="entry name" value="PROTEIN_KINASE_DOM"/>
    <property type="match status" value="1"/>
</dbReference>
<feature type="domain" description="Protein kinase" evidence="11">
    <location>
        <begin position="10"/>
        <end position="274"/>
    </location>
</feature>
<keyword evidence="5 13" id="KW-0418">Kinase</keyword>
<reference evidence="13" key="1">
    <citation type="submission" date="2020-10" db="EMBL/GenBank/DDBJ databases">
        <authorList>
            <person name="Gilroy R."/>
        </authorList>
    </citation>
    <scope>NUCLEOTIDE SEQUENCE</scope>
    <source>
        <strain evidence="13">ChiHcec3-11533</strain>
    </source>
</reference>
<dbReference type="InterPro" id="IPR000719">
    <property type="entry name" value="Prot_kinase_dom"/>
</dbReference>
<dbReference type="EMBL" id="DVMU01000152">
    <property type="protein sequence ID" value="HIU34251.1"/>
    <property type="molecule type" value="Genomic_DNA"/>
</dbReference>
<dbReference type="PROSITE" id="PS51178">
    <property type="entry name" value="PASTA"/>
    <property type="match status" value="2"/>
</dbReference>
<evidence type="ECO:0000256" key="10">
    <source>
        <dbReference type="SAM" id="Phobius"/>
    </source>
</evidence>
<comment type="caution">
    <text evidence="13">The sequence shown here is derived from an EMBL/GenBank/DDBJ whole genome shotgun (WGS) entry which is preliminary data.</text>
</comment>
<dbReference type="FunFam" id="3.30.200.20:FF:000035">
    <property type="entry name" value="Serine/threonine protein kinase Stk1"/>
    <property type="match status" value="1"/>
</dbReference>
<keyword evidence="10" id="KW-1133">Transmembrane helix</keyword>
<dbReference type="AlphaFoldDB" id="A0A9D1ICF4"/>
<dbReference type="Gene3D" id="3.30.200.20">
    <property type="entry name" value="Phosphorylase Kinase, domain 1"/>
    <property type="match status" value="1"/>
</dbReference>
<feature type="domain" description="PASTA" evidence="12">
    <location>
        <begin position="336"/>
        <end position="398"/>
    </location>
</feature>
<dbReference type="InterPro" id="IPR017441">
    <property type="entry name" value="Protein_kinase_ATP_BS"/>
</dbReference>
<feature type="domain" description="PASTA" evidence="12">
    <location>
        <begin position="466"/>
        <end position="532"/>
    </location>
</feature>
<dbReference type="SUPFAM" id="SSF56112">
    <property type="entry name" value="Protein kinase-like (PK-like)"/>
    <property type="match status" value="1"/>
</dbReference>
<evidence type="ECO:0000256" key="3">
    <source>
        <dbReference type="ARBA" id="ARBA00022679"/>
    </source>
</evidence>
<feature type="binding site" evidence="9">
    <location>
        <position position="39"/>
    </location>
    <ligand>
        <name>ATP</name>
        <dbReference type="ChEBI" id="CHEBI:30616"/>
    </ligand>
</feature>
<comment type="catalytic activity">
    <reaction evidence="8">
        <text>L-seryl-[protein] + ATP = O-phospho-L-seryl-[protein] + ADP + H(+)</text>
        <dbReference type="Rhea" id="RHEA:17989"/>
        <dbReference type="Rhea" id="RHEA-COMP:9863"/>
        <dbReference type="Rhea" id="RHEA-COMP:11604"/>
        <dbReference type="ChEBI" id="CHEBI:15378"/>
        <dbReference type="ChEBI" id="CHEBI:29999"/>
        <dbReference type="ChEBI" id="CHEBI:30616"/>
        <dbReference type="ChEBI" id="CHEBI:83421"/>
        <dbReference type="ChEBI" id="CHEBI:456216"/>
        <dbReference type="EC" id="2.7.11.1"/>
    </reaction>
</comment>
<dbReference type="PROSITE" id="PS00108">
    <property type="entry name" value="PROTEIN_KINASE_ST"/>
    <property type="match status" value="1"/>
</dbReference>
<dbReference type="FunFam" id="1.10.510.10:FF:000021">
    <property type="entry name" value="Serine/threonine protein kinase"/>
    <property type="match status" value="1"/>
</dbReference>
<evidence type="ECO:0000256" key="5">
    <source>
        <dbReference type="ARBA" id="ARBA00022777"/>
    </source>
</evidence>
<dbReference type="PANTHER" id="PTHR43289:SF34">
    <property type="entry name" value="SERINE_THREONINE-PROTEIN KINASE YBDM-RELATED"/>
    <property type="match status" value="1"/>
</dbReference>
<keyword evidence="2" id="KW-0723">Serine/threonine-protein kinase</keyword>
<sequence>MIGRVLSGRYVIQEVVGTGGMAVVYRAWDKKNNREVAIKVLRPEYEQDQEFVRRFSREAEAAAKMSHENIVNLLDVGKDENMRYIVMEFVAGVTLKEMIRREGRIPTDTAVRMAIRILAAVDHAHRNGIVHRDIKPQNILVDEQGNVKVADFGIARLKAQQTTRIDDGQNSALGSVHYFSPEQASGEVADEKSDLYSVGVVIYEMLTGEVPFDGDTAVSVALKHVSEEPRSMRSINPAISRGLDEVVMRALAKESFRRYQTAAEMAGDLRHALLRPRGGFVHYPLTREEQEKVREQQRRRAAKRKKRLRFTTRIASAFVGLAVIGMALWYFLAVHDMIEVPNALGQTEQVAYEILSDFTVEKFEEYSEDYQQGTVIGQSPEPGNSKKRGSTVTITVSKGSQWIYLEDFTNCTLEEAAAQLVSLGMPVENIGARYVLSEVEAGCVCGQEPQSGWITREDSVTFEVSGETVVVPTFTGLELEGAKALMQAEGIQLGQVTEGYSADAAAGTVIAQSVAPGATIMAGDSIDLTISQSVETTYYSVSYYTLVVPLDNLPVRLEMTTPSGQVLTVYEAVLSKGTHLLELTSQEAGQHTVREYLDGVLMSENTVLFE</sequence>
<gene>
    <name evidence="13" type="ORF">IAB02_06785</name>
</gene>
<keyword evidence="10" id="KW-0812">Transmembrane</keyword>
<dbReference type="EC" id="2.7.11.1" evidence="1"/>
<comment type="catalytic activity">
    <reaction evidence="7">
        <text>L-threonyl-[protein] + ATP = O-phospho-L-threonyl-[protein] + ADP + H(+)</text>
        <dbReference type="Rhea" id="RHEA:46608"/>
        <dbReference type="Rhea" id="RHEA-COMP:11060"/>
        <dbReference type="Rhea" id="RHEA-COMP:11605"/>
        <dbReference type="ChEBI" id="CHEBI:15378"/>
        <dbReference type="ChEBI" id="CHEBI:30013"/>
        <dbReference type="ChEBI" id="CHEBI:30616"/>
        <dbReference type="ChEBI" id="CHEBI:61977"/>
        <dbReference type="ChEBI" id="CHEBI:456216"/>
        <dbReference type="EC" id="2.7.11.1"/>
    </reaction>
</comment>